<proteinExistence type="predicted"/>
<accession>A0A0F8W6R7</accession>
<comment type="caution">
    <text evidence="2">The sequence shown here is derived from an EMBL/GenBank/DDBJ whole genome shotgun (WGS) entry which is preliminary data.</text>
</comment>
<name>A0A0F8W6R7_9ZZZZ</name>
<feature type="transmembrane region" description="Helical" evidence="1">
    <location>
        <begin position="12"/>
        <end position="32"/>
    </location>
</feature>
<keyword evidence="1" id="KW-1133">Transmembrane helix</keyword>
<keyword evidence="1" id="KW-0472">Membrane</keyword>
<feature type="non-terminal residue" evidence="2">
    <location>
        <position position="101"/>
    </location>
</feature>
<dbReference type="EMBL" id="LAZR01067081">
    <property type="protein sequence ID" value="KKK52318.1"/>
    <property type="molecule type" value="Genomic_DNA"/>
</dbReference>
<protein>
    <submittedName>
        <fullName evidence="2">Uncharacterized protein</fullName>
    </submittedName>
</protein>
<sequence>MKTNRYGTPKERLIKIVICLLIIIVIALLNGAGKKFYLSKYIEECYEYKKETTTYNWTSWNYEPDGCEWLFCITCPCELVTKVTYFNLSSNTNECGKYHLV</sequence>
<keyword evidence="1" id="KW-0812">Transmembrane</keyword>
<reference evidence="2" key="1">
    <citation type="journal article" date="2015" name="Nature">
        <title>Complex archaea that bridge the gap between prokaryotes and eukaryotes.</title>
        <authorList>
            <person name="Spang A."/>
            <person name="Saw J.H."/>
            <person name="Jorgensen S.L."/>
            <person name="Zaremba-Niedzwiedzka K."/>
            <person name="Martijn J."/>
            <person name="Lind A.E."/>
            <person name="van Eijk R."/>
            <person name="Schleper C."/>
            <person name="Guy L."/>
            <person name="Ettema T.J."/>
        </authorList>
    </citation>
    <scope>NUCLEOTIDE SEQUENCE</scope>
</reference>
<gene>
    <name evidence="2" type="ORF">LCGC14_3106160</name>
</gene>
<evidence type="ECO:0000313" key="2">
    <source>
        <dbReference type="EMBL" id="KKK52318.1"/>
    </source>
</evidence>
<dbReference type="AlphaFoldDB" id="A0A0F8W6R7"/>
<organism evidence="2">
    <name type="scientific">marine sediment metagenome</name>
    <dbReference type="NCBI Taxonomy" id="412755"/>
    <lineage>
        <taxon>unclassified sequences</taxon>
        <taxon>metagenomes</taxon>
        <taxon>ecological metagenomes</taxon>
    </lineage>
</organism>
<evidence type="ECO:0000256" key="1">
    <source>
        <dbReference type="SAM" id="Phobius"/>
    </source>
</evidence>